<gene>
    <name evidence="4" type="ordered locus">Halhy_5748</name>
</gene>
<name>F4KWX1_HALH1</name>
<dbReference type="InterPro" id="IPR001789">
    <property type="entry name" value="Sig_transdc_resp-reg_receiver"/>
</dbReference>
<accession>F4KWX1</accession>
<evidence type="ECO:0000313" key="4">
    <source>
        <dbReference type="EMBL" id="AEE53571.1"/>
    </source>
</evidence>
<dbReference type="InterPro" id="IPR011006">
    <property type="entry name" value="CheY-like_superfamily"/>
</dbReference>
<proteinExistence type="predicted"/>
<dbReference type="PROSITE" id="PS50110">
    <property type="entry name" value="RESPONSE_REGULATORY"/>
    <property type="match status" value="1"/>
</dbReference>
<dbReference type="Proteomes" id="UP000008461">
    <property type="component" value="Chromosome"/>
</dbReference>
<dbReference type="OrthoDB" id="1646880at2"/>
<feature type="modified residue" description="4-aspartylphosphate" evidence="1">
    <location>
        <position position="56"/>
    </location>
</feature>
<reference evidence="4 5" key="1">
    <citation type="journal article" date="2011" name="Stand. Genomic Sci.">
        <title>Complete genome sequence of Haliscomenobacter hydrossis type strain (O).</title>
        <authorList>
            <consortium name="US DOE Joint Genome Institute (JGI-PGF)"/>
            <person name="Daligault H."/>
            <person name="Lapidus A."/>
            <person name="Zeytun A."/>
            <person name="Nolan M."/>
            <person name="Lucas S."/>
            <person name="Del Rio T.G."/>
            <person name="Tice H."/>
            <person name="Cheng J.F."/>
            <person name="Tapia R."/>
            <person name="Han C."/>
            <person name="Goodwin L."/>
            <person name="Pitluck S."/>
            <person name="Liolios K."/>
            <person name="Pagani I."/>
            <person name="Ivanova N."/>
            <person name="Huntemann M."/>
            <person name="Mavromatis K."/>
            <person name="Mikhailova N."/>
            <person name="Pati A."/>
            <person name="Chen A."/>
            <person name="Palaniappan K."/>
            <person name="Land M."/>
            <person name="Hauser L."/>
            <person name="Brambilla E.M."/>
            <person name="Rohde M."/>
            <person name="Verbarg S."/>
            <person name="Goker M."/>
            <person name="Bristow J."/>
            <person name="Eisen J.A."/>
            <person name="Markowitz V."/>
            <person name="Hugenholtz P."/>
            <person name="Kyrpides N.C."/>
            <person name="Klenk H.P."/>
            <person name="Woyke T."/>
        </authorList>
    </citation>
    <scope>NUCLEOTIDE SEQUENCE [LARGE SCALE GENOMIC DNA]</scope>
    <source>
        <strain evidence="5">ATCC 27775 / DSM 1100 / LMG 10767 / O</strain>
    </source>
</reference>
<dbReference type="GO" id="GO:0003677">
    <property type="term" value="F:DNA binding"/>
    <property type="evidence" value="ECO:0007669"/>
    <property type="project" value="InterPro"/>
</dbReference>
<dbReference type="eggNOG" id="COG3279">
    <property type="taxonomic scope" value="Bacteria"/>
</dbReference>
<evidence type="ECO:0000256" key="1">
    <source>
        <dbReference type="PROSITE-ProRule" id="PRU00169"/>
    </source>
</evidence>
<organism evidence="4 5">
    <name type="scientific">Haliscomenobacter hydrossis (strain ATCC 27775 / DSM 1100 / LMG 10767 / O)</name>
    <dbReference type="NCBI Taxonomy" id="760192"/>
    <lineage>
        <taxon>Bacteria</taxon>
        <taxon>Pseudomonadati</taxon>
        <taxon>Bacteroidota</taxon>
        <taxon>Saprospiria</taxon>
        <taxon>Saprospirales</taxon>
        <taxon>Haliscomenobacteraceae</taxon>
        <taxon>Haliscomenobacter</taxon>
    </lineage>
</organism>
<sequence length="251" mass="28992">MNKLDCLIVDDEPLARRLLSDYVQKVPYLNLLRTCGDPMEALEFLRENPVDLLFLDIQMPEITGLTLLKILQKKPWVILTTAYSEYALESYELDVVDYLLKPITLERFLKAMEKINQRMQGIINHQLPSEQAPVASVATAESGPTYIFVKDGTKLVKVKLSDIMYVEGMKDYVAIHTPQQRIVTLQRLKALEEQLPENQFIRIHNSYIIALDWLDSIHKEKVKVGTALLPISDSYRKAFKDFIEKNHIKMD</sequence>
<evidence type="ECO:0000259" key="3">
    <source>
        <dbReference type="PROSITE" id="PS50930"/>
    </source>
</evidence>
<dbReference type="PANTHER" id="PTHR37299">
    <property type="entry name" value="TRANSCRIPTIONAL REGULATOR-RELATED"/>
    <property type="match status" value="1"/>
</dbReference>
<feature type="domain" description="Response regulatory" evidence="2">
    <location>
        <begin position="5"/>
        <end position="116"/>
    </location>
</feature>
<dbReference type="PANTHER" id="PTHR37299:SF1">
    <property type="entry name" value="STAGE 0 SPORULATION PROTEIN A HOMOLOG"/>
    <property type="match status" value="1"/>
</dbReference>
<protein>
    <submittedName>
        <fullName evidence="4">Two component transcriptional regulator, LytTR family</fullName>
    </submittedName>
</protein>
<dbReference type="RefSeq" id="WP_013768100.1">
    <property type="nucleotide sequence ID" value="NC_015510.1"/>
</dbReference>
<dbReference type="Gene3D" id="3.40.50.2300">
    <property type="match status" value="1"/>
</dbReference>
<dbReference type="InterPro" id="IPR046947">
    <property type="entry name" value="LytR-like"/>
</dbReference>
<dbReference type="Pfam" id="PF04397">
    <property type="entry name" value="LytTR"/>
    <property type="match status" value="1"/>
</dbReference>
<dbReference type="KEGG" id="hhy:Halhy_5748"/>
<dbReference type="SMART" id="SM00850">
    <property type="entry name" value="LytTR"/>
    <property type="match status" value="1"/>
</dbReference>
<dbReference type="InterPro" id="IPR007492">
    <property type="entry name" value="LytTR_DNA-bd_dom"/>
</dbReference>
<dbReference type="GO" id="GO:0000156">
    <property type="term" value="F:phosphorelay response regulator activity"/>
    <property type="evidence" value="ECO:0007669"/>
    <property type="project" value="InterPro"/>
</dbReference>
<keyword evidence="5" id="KW-1185">Reference proteome</keyword>
<dbReference type="EMBL" id="CP002691">
    <property type="protein sequence ID" value="AEE53571.1"/>
    <property type="molecule type" value="Genomic_DNA"/>
</dbReference>
<dbReference type="HOGENOM" id="CLU_000445_14_1_10"/>
<dbReference type="SMART" id="SM00448">
    <property type="entry name" value="REC"/>
    <property type="match status" value="1"/>
</dbReference>
<evidence type="ECO:0000259" key="2">
    <source>
        <dbReference type="PROSITE" id="PS50110"/>
    </source>
</evidence>
<keyword evidence="1" id="KW-0597">Phosphoprotein</keyword>
<reference key="2">
    <citation type="submission" date="2011-04" db="EMBL/GenBank/DDBJ databases">
        <title>Complete sequence of chromosome of Haliscomenobacter hydrossis DSM 1100.</title>
        <authorList>
            <consortium name="US DOE Joint Genome Institute (JGI-PGF)"/>
            <person name="Lucas S."/>
            <person name="Han J."/>
            <person name="Lapidus A."/>
            <person name="Bruce D."/>
            <person name="Goodwin L."/>
            <person name="Pitluck S."/>
            <person name="Peters L."/>
            <person name="Kyrpides N."/>
            <person name="Mavromatis K."/>
            <person name="Ivanova N."/>
            <person name="Ovchinnikova G."/>
            <person name="Pagani I."/>
            <person name="Daligault H."/>
            <person name="Detter J.C."/>
            <person name="Han C."/>
            <person name="Land M."/>
            <person name="Hauser L."/>
            <person name="Markowitz V."/>
            <person name="Cheng J.-F."/>
            <person name="Hugenholtz P."/>
            <person name="Woyke T."/>
            <person name="Wu D."/>
            <person name="Verbarg S."/>
            <person name="Frueling A."/>
            <person name="Brambilla E."/>
            <person name="Klenk H.-P."/>
            <person name="Eisen J.A."/>
        </authorList>
    </citation>
    <scope>NUCLEOTIDE SEQUENCE</scope>
    <source>
        <strain>DSM 1100</strain>
    </source>
</reference>
<dbReference type="SUPFAM" id="SSF52172">
    <property type="entry name" value="CheY-like"/>
    <property type="match status" value="1"/>
</dbReference>
<dbReference type="STRING" id="760192.Halhy_5748"/>
<dbReference type="AlphaFoldDB" id="F4KWX1"/>
<evidence type="ECO:0000313" key="5">
    <source>
        <dbReference type="Proteomes" id="UP000008461"/>
    </source>
</evidence>
<dbReference type="Pfam" id="PF00072">
    <property type="entry name" value="Response_reg"/>
    <property type="match status" value="1"/>
</dbReference>
<dbReference type="PROSITE" id="PS50930">
    <property type="entry name" value="HTH_LYTTR"/>
    <property type="match status" value="1"/>
</dbReference>
<feature type="domain" description="HTH LytTR-type" evidence="3">
    <location>
        <begin position="147"/>
        <end position="245"/>
    </location>
</feature>
<dbReference type="Gene3D" id="2.40.50.1020">
    <property type="entry name" value="LytTr DNA-binding domain"/>
    <property type="match status" value="1"/>
</dbReference>